<evidence type="ECO:0008006" key="3">
    <source>
        <dbReference type="Google" id="ProtNLM"/>
    </source>
</evidence>
<evidence type="ECO:0000313" key="2">
    <source>
        <dbReference type="Proteomes" id="UP000290289"/>
    </source>
</evidence>
<dbReference type="Proteomes" id="UP000290289">
    <property type="component" value="Chromosome 2"/>
</dbReference>
<protein>
    <recommendedName>
        <fullName evidence="3">Retrotransposon gag domain-containing protein</fullName>
    </recommendedName>
</protein>
<reference evidence="1 2" key="1">
    <citation type="submission" date="2018-10" db="EMBL/GenBank/DDBJ databases">
        <title>A high-quality apple genome assembly.</title>
        <authorList>
            <person name="Hu J."/>
        </authorList>
    </citation>
    <scope>NUCLEOTIDE SEQUENCE [LARGE SCALE GENOMIC DNA]</scope>
    <source>
        <strain evidence="2">cv. HFTH1</strain>
        <tissue evidence="1">Young leaf</tissue>
    </source>
</reference>
<comment type="caution">
    <text evidence="1">The sequence shown here is derived from an EMBL/GenBank/DDBJ whole genome shotgun (WGS) entry which is preliminary data.</text>
</comment>
<sequence>MEIKDVTSLEKFSQPRFKSFRDNSDPNYYIIHYRNAMALDKNDDAWMCKMFSSTLGEPAMRWYSELLARSVDYNESFVDMLTNIYLCHEAMFKMVPQSKDESLRTYLKCF</sequence>
<organism evidence="1 2">
    <name type="scientific">Malus domestica</name>
    <name type="common">Apple</name>
    <name type="synonym">Pyrus malus</name>
    <dbReference type="NCBI Taxonomy" id="3750"/>
    <lineage>
        <taxon>Eukaryota</taxon>
        <taxon>Viridiplantae</taxon>
        <taxon>Streptophyta</taxon>
        <taxon>Embryophyta</taxon>
        <taxon>Tracheophyta</taxon>
        <taxon>Spermatophyta</taxon>
        <taxon>Magnoliopsida</taxon>
        <taxon>eudicotyledons</taxon>
        <taxon>Gunneridae</taxon>
        <taxon>Pentapetalae</taxon>
        <taxon>rosids</taxon>
        <taxon>fabids</taxon>
        <taxon>Rosales</taxon>
        <taxon>Rosaceae</taxon>
        <taxon>Amygdaloideae</taxon>
        <taxon>Maleae</taxon>
        <taxon>Malus</taxon>
    </lineage>
</organism>
<dbReference type="EMBL" id="RDQH01000328">
    <property type="protein sequence ID" value="RXI06664.1"/>
    <property type="molecule type" value="Genomic_DNA"/>
</dbReference>
<keyword evidence="2" id="KW-1185">Reference proteome</keyword>
<proteinExistence type="predicted"/>
<accession>A0A498KJS5</accession>
<name>A0A498KJS5_MALDO</name>
<evidence type="ECO:0000313" key="1">
    <source>
        <dbReference type="EMBL" id="RXI06664.1"/>
    </source>
</evidence>
<gene>
    <name evidence="1" type="ORF">DVH24_025800</name>
</gene>
<dbReference type="AlphaFoldDB" id="A0A498KJS5"/>